<proteinExistence type="predicted"/>
<dbReference type="RefSeq" id="WP_093851276.1">
    <property type="nucleotide sequence ID" value="NZ_FOSG01000016.1"/>
</dbReference>
<dbReference type="GO" id="GO:0000160">
    <property type="term" value="P:phosphorelay signal transduction system"/>
    <property type="evidence" value="ECO:0007669"/>
    <property type="project" value="InterPro"/>
</dbReference>
<dbReference type="PROSITE" id="PS50043">
    <property type="entry name" value="HTH_LUXR_2"/>
    <property type="match status" value="1"/>
</dbReference>
<feature type="modified residue" description="4-aspartylphosphate" evidence="3">
    <location>
        <position position="54"/>
    </location>
</feature>
<dbReference type="InterPro" id="IPR000792">
    <property type="entry name" value="Tscrpt_reg_LuxR_C"/>
</dbReference>
<dbReference type="InterPro" id="IPR011006">
    <property type="entry name" value="CheY-like_superfamily"/>
</dbReference>
<dbReference type="Gene3D" id="3.40.50.2300">
    <property type="match status" value="1"/>
</dbReference>
<gene>
    <name evidence="6" type="ORF">SAMN05192584_116109</name>
</gene>
<accession>A0A1I4GNB8</accession>
<dbReference type="SMART" id="SM00448">
    <property type="entry name" value="REC"/>
    <property type="match status" value="1"/>
</dbReference>
<protein>
    <submittedName>
        <fullName evidence="6">Two component transcriptional regulator, LuxR family</fullName>
    </submittedName>
</protein>
<keyword evidence="7" id="KW-1185">Reference proteome</keyword>
<evidence type="ECO:0000256" key="3">
    <source>
        <dbReference type="PROSITE-ProRule" id="PRU00169"/>
    </source>
</evidence>
<dbReference type="PROSITE" id="PS50110">
    <property type="entry name" value="RESPONSE_REGULATORY"/>
    <property type="match status" value="1"/>
</dbReference>
<evidence type="ECO:0000313" key="6">
    <source>
        <dbReference type="EMBL" id="SFL30661.1"/>
    </source>
</evidence>
<dbReference type="AlphaFoldDB" id="A0A1I4GNB8"/>
<evidence type="ECO:0000259" key="5">
    <source>
        <dbReference type="PROSITE" id="PS50110"/>
    </source>
</evidence>
<dbReference type="GO" id="GO:0006355">
    <property type="term" value="P:regulation of DNA-templated transcription"/>
    <property type="evidence" value="ECO:0007669"/>
    <property type="project" value="InterPro"/>
</dbReference>
<reference evidence="7" key="1">
    <citation type="submission" date="2016-10" db="EMBL/GenBank/DDBJ databases">
        <authorList>
            <person name="Varghese N."/>
            <person name="Submissions S."/>
        </authorList>
    </citation>
    <scope>NUCLEOTIDE SEQUENCE [LARGE SCALE GENOMIC DNA]</scope>
    <source>
        <strain evidence="7">PL19</strain>
    </source>
</reference>
<keyword evidence="2" id="KW-0238">DNA-binding</keyword>
<feature type="domain" description="HTH luxR-type" evidence="4">
    <location>
        <begin position="134"/>
        <end position="199"/>
    </location>
</feature>
<sequence length="201" mass="20815">MIKVLVAEDMHVVRAGLAEILDGQLGIEVAGQAADGPSALEAALRHGPDVAVLDIDLPGLDGISVAARLRERLPACRCLMLTALDRPGLLRRALDAGAAGYLLKTATPGELASAVRTVAAGGRAVDPRLAEQSSELGENPLTAREAEVLRLSAGGAGAREIAAELFLGVGTVRNRISSAVGKLHARTLVDAVRIAERNGWI</sequence>
<dbReference type="SUPFAM" id="SSF52172">
    <property type="entry name" value="CheY-like"/>
    <property type="match status" value="1"/>
</dbReference>
<evidence type="ECO:0000256" key="1">
    <source>
        <dbReference type="ARBA" id="ARBA00022553"/>
    </source>
</evidence>
<evidence type="ECO:0000259" key="4">
    <source>
        <dbReference type="PROSITE" id="PS50043"/>
    </source>
</evidence>
<dbReference type="InterPro" id="IPR001789">
    <property type="entry name" value="Sig_transdc_resp-reg_receiver"/>
</dbReference>
<dbReference type="CDD" id="cd17535">
    <property type="entry name" value="REC_NarL-like"/>
    <property type="match status" value="1"/>
</dbReference>
<dbReference type="SMART" id="SM00421">
    <property type="entry name" value="HTH_LUXR"/>
    <property type="match status" value="1"/>
</dbReference>
<dbReference type="InterPro" id="IPR058245">
    <property type="entry name" value="NreC/VraR/RcsB-like_REC"/>
</dbReference>
<name>A0A1I4GNB8_9ACTN</name>
<dbReference type="Pfam" id="PF00072">
    <property type="entry name" value="Response_reg"/>
    <property type="match status" value="1"/>
</dbReference>
<keyword evidence="1 3" id="KW-0597">Phosphoprotein</keyword>
<dbReference type="PROSITE" id="PS00622">
    <property type="entry name" value="HTH_LUXR_1"/>
    <property type="match status" value="1"/>
</dbReference>
<dbReference type="PRINTS" id="PR00038">
    <property type="entry name" value="HTHLUXR"/>
</dbReference>
<dbReference type="Proteomes" id="UP000198928">
    <property type="component" value="Unassembled WGS sequence"/>
</dbReference>
<organism evidence="6 7">
    <name type="scientific">Streptomyces pini</name>
    <dbReference type="NCBI Taxonomy" id="1520580"/>
    <lineage>
        <taxon>Bacteria</taxon>
        <taxon>Bacillati</taxon>
        <taxon>Actinomycetota</taxon>
        <taxon>Actinomycetes</taxon>
        <taxon>Kitasatosporales</taxon>
        <taxon>Streptomycetaceae</taxon>
        <taxon>Streptomyces</taxon>
    </lineage>
</organism>
<feature type="domain" description="Response regulatory" evidence="5">
    <location>
        <begin position="3"/>
        <end position="119"/>
    </location>
</feature>
<dbReference type="CDD" id="cd06170">
    <property type="entry name" value="LuxR_C_like"/>
    <property type="match status" value="1"/>
</dbReference>
<dbReference type="PANTHER" id="PTHR43214">
    <property type="entry name" value="TWO-COMPONENT RESPONSE REGULATOR"/>
    <property type="match status" value="1"/>
</dbReference>
<evidence type="ECO:0000256" key="2">
    <source>
        <dbReference type="ARBA" id="ARBA00023125"/>
    </source>
</evidence>
<dbReference type="OrthoDB" id="9808843at2"/>
<dbReference type="EMBL" id="FOSG01000016">
    <property type="protein sequence ID" value="SFL30661.1"/>
    <property type="molecule type" value="Genomic_DNA"/>
</dbReference>
<evidence type="ECO:0000313" key="7">
    <source>
        <dbReference type="Proteomes" id="UP000198928"/>
    </source>
</evidence>
<dbReference type="SUPFAM" id="SSF46894">
    <property type="entry name" value="C-terminal effector domain of the bipartite response regulators"/>
    <property type="match status" value="1"/>
</dbReference>
<dbReference type="GO" id="GO:0003677">
    <property type="term" value="F:DNA binding"/>
    <property type="evidence" value="ECO:0007669"/>
    <property type="project" value="UniProtKB-KW"/>
</dbReference>
<dbReference type="Pfam" id="PF00196">
    <property type="entry name" value="GerE"/>
    <property type="match status" value="1"/>
</dbReference>
<dbReference type="InterPro" id="IPR016032">
    <property type="entry name" value="Sig_transdc_resp-reg_C-effctor"/>
</dbReference>
<dbReference type="InterPro" id="IPR039420">
    <property type="entry name" value="WalR-like"/>
</dbReference>
<dbReference type="PANTHER" id="PTHR43214:SF42">
    <property type="entry name" value="TRANSCRIPTIONAL REGULATORY PROTEIN DESR"/>
    <property type="match status" value="1"/>
</dbReference>